<evidence type="ECO:0000313" key="7">
    <source>
        <dbReference type="Proteomes" id="UP001589776"/>
    </source>
</evidence>
<dbReference type="InterPro" id="IPR036388">
    <property type="entry name" value="WH-like_DNA-bd_sf"/>
</dbReference>
<dbReference type="InterPro" id="IPR000847">
    <property type="entry name" value="LysR_HTH_N"/>
</dbReference>
<evidence type="ECO:0000256" key="4">
    <source>
        <dbReference type="ARBA" id="ARBA00023163"/>
    </source>
</evidence>
<dbReference type="InterPro" id="IPR036390">
    <property type="entry name" value="WH_DNA-bd_sf"/>
</dbReference>
<evidence type="ECO:0000256" key="3">
    <source>
        <dbReference type="ARBA" id="ARBA00023125"/>
    </source>
</evidence>
<dbReference type="EMBL" id="JBHLWN010000115">
    <property type="protein sequence ID" value="MFC0216278.1"/>
    <property type="molecule type" value="Genomic_DNA"/>
</dbReference>
<evidence type="ECO:0000313" key="6">
    <source>
        <dbReference type="EMBL" id="MFC0216278.1"/>
    </source>
</evidence>
<name>A0ABV6DUE2_9BACL</name>
<keyword evidence="7" id="KW-1185">Reference proteome</keyword>
<keyword evidence="2" id="KW-0805">Transcription regulation</keyword>
<evidence type="ECO:0000256" key="1">
    <source>
        <dbReference type="ARBA" id="ARBA00009437"/>
    </source>
</evidence>
<evidence type="ECO:0000259" key="5">
    <source>
        <dbReference type="PROSITE" id="PS50931"/>
    </source>
</evidence>
<organism evidence="6 7">
    <name type="scientific">Paenibacillus chartarius</name>
    <dbReference type="NCBI Taxonomy" id="747481"/>
    <lineage>
        <taxon>Bacteria</taxon>
        <taxon>Bacillati</taxon>
        <taxon>Bacillota</taxon>
        <taxon>Bacilli</taxon>
        <taxon>Bacillales</taxon>
        <taxon>Paenibacillaceae</taxon>
        <taxon>Paenibacillus</taxon>
    </lineage>
</organism>
<dbReference type="SUPFAM" id="SSF53850">
    <property type="entry name" value="Periplasmic binding protein-like II"/>
    <property type="match status" value="1"/>
</dbReference>
<dbReference type="PANTHER" id="PTHR30126:SF40">
    <property type="entry name" value="HTH-TYPE TRANSCRIPTIONAL REGULATOR GLTR"/>
    <property type="match status" value="1"/>
</dbReference>
<keyword evidence="4" id="KW-0804">Transcription</keyword>
<dbReference type="SUPFAM" id="SSF46785">
    <property type="entry name" value="Winged helix' DNA-binding domain"/>
    <property type="match status" value="1"/>
</dbReference>
<evidence type="ECO:0000256" key="2">
    <source>
        <dbReference type="ARBA" id="ARBA00023015"/>
    </source>
</evidence>
<dbReference type="Pfam" id="PF00126">
    <property type="entry name" value="HTH_1"/>
    <property type="match status" value="1"/>
</dbReference>
<reference evidence="6 7" key="1">
    <citation type="submission" date="2024-09" db="EMBL/GenBank/DDBJ databases">
        <authorList>
            <person name="Sun Q."/>
            <person name="Mori K."/>
        </authorList>
    </citation>
    <scope>NUCLEOTIDE SEQUENCE [LARGE SCALE GENOMIC DNA]</scope>
    <source>
        <strain evidence="6 7">CCM 7759</strain>
    </source>
</reference>
<dbReference type="CDD" id="cd08442">
    <property type="entry name" value="PBP2_YofA_SoxR_like"/>
    <property type="match status" value="1"/>
</dbReference>
<protein>
    <submittedName>
        <fullName evidence="6">LysR family transcriptional regulator</fullName>
    </submittedName>
</protein>
<dbReference type="Gene3D" id="3.40.190.290">
    <property type="match status" value="1"/>
</dbReference>
<dbReference type="PANTHER" id="PTHR30126">
    <property type="entry name" value="HTH-TYPE TRANSCRIPTIONAL REGULATOR"/>
    <property type="match status" value="1"/>
</dbReference>
<dbReference type="PROSITE" id="PS50931">
    <property type="entry name" value="HTH_LYSR"/>
    <property type="match status" value="1"/>
</dbReference>
<sequence>MESSDLRVFQAVVREGSITRAAERLGYVQSNVTARIRQLETELQTVLFHRHNRGMTPTPSGKMLLSYADKIIGLLDEAGKAMSLSSEPHGPLQLGSTQTSAAVYLPALLANFGNRYPKVVLSLATGSSRDMVEKVLQYELDGAFVTYPVNHPELQMLKVAEEELVVFTSPAITDIEEAMTKPILVLPGGCCIRNVFERWLEANGKPTGIIMEFGTIEAIIGGVSAGLGISMLARDVVRKAGMEGRIRIHAVSEPFRRSETVFVTRKDTIPSGALRAFLEMLQERTDYSQRNTCSTSSGFPADF</sequence>
<dbReference type="Gene3D" id="1.10.10.10">
    <property type="entry name" value="Winged helix-like DNA-binding domain superfamily/Winged helix DNA-binding domain"/>
    <property type="match status" value="1"/>
</dbReference>
<dbReference type="Pfam" id="PF03466">
    <property type="entry name" value="LysR_substrate"/>
    <property type="match status" value="1"/>
</dbReference>
<comment type="similarity">
    <text evidence="1">Belongs to the LysR transcriptional regulatory family.</text>
</comment>
<dbReference type="RefSeq" id="WP_377474293.1">
    <property type="nucleotide sequence ID" value="NZ_JBHLWN010000115.1"/>
</dbReference>
<accession>A0ABV6DUE2</accession>
<gene>
    <name evidence="6" type="ORF">ACFFK0_28170</name>
</gene>
<proteinExistence type="inferred from homology"/>
<dbReference type="InterPro" id="IPR005119">
    <property type="entry name" value="LysR_subst-bd"/>
</dbReference>
<dbReference type="Proteomes" id="UP001589776">
    <property type="component" value="Unassembled WGS sequence"/>
</dbReference>
<keyword evidence="3" id="KW-0238">DNA-binding</keyword>
<comment type="caution">
    <text evidence="6">The sequence shown here is derived from an EMBL/GenBank/DDBJ whole genome shotgun (WGS) entry which is preliminary data.</text>
</comment>
<feature type="domain" description="HTH lysR-type" evidence="5">
    <location>
        <begin position="1"/>
        <end position="58"/>
    </location>
</feature>